<dbReference type="Proteomes" id="UP000259916">
    <property type="component" value="Segment"/>
</dbReference>
<reference evidence="1 2" key="1">
    <citation type="submission" date="2017-08" db="EMBL/GenBank/DDBJ databases">
        <title>Complete genome sequence of bacteriophage vB_VpaP_KF1.</title>
        <authorList>
            <person name="Yu J."/>
            <person name="Kwak S.-J."/>
            <person name="Lim J.-A."/>
            <person name="Chang H.-J."/>
        </authorList>
    </citation>
    <scope>NUCLEOTIDE SEQUENCE [LARGE SCALE GENOMIC DNA]</scope>
</reference>
<evidence type="ECO:0000313" key="2">
    <source>
        <dbReference type="Proteomes" id="UP000259916"/>
    </source>
</evidence>
<dbReference type="InterPro" id="IPR033767">
    <property type="entry name" value="Tail_Gp11"/>
</dbReference>
<dbReference type="EMBL" id="MF754111">
    <property type="protein sequence ID" value="ATI19032.1"/>
    <property type="molecule type" value="Genomic_DNA"/>
</dbReference>
<dbReference type="Pfam" id="PF17212">
    <property type="entry name" value="Tube"/>
    <property type="match status" value="1"/>
</dbReference>
<sequence length="186" mass="21582">MTLLDAINISLTAIGEYRITSDTVRNPTIGIVKDTLETKRKLLLSDGWWFNEREMTLYPDVEGHIYLPSTTIDIYDAASDVMYGENEDGLLLDYATNNIVFDESKLLRIVFDTPFEHMPEMAQHIVAYEAAMQVYANDLGVDNQYQNLDRQAQEAFRVLHKQNLRNRRYSTSKTGRYRRIRSALYT</sequence>
<accession>A0A384WWI5</accession>
<name>A0A384WWI5_9CAUD</name>
<keyword evidence="2" id="KW-1185">Reference proteome</keyword>
<gene>
    <name evidence="1" type="ORF">KF1_010</name>
</gene>
<protein>
    <submittedName>
        <fullName evidence="1">Putative tail tubular protein A</fullName>
    </submittedName>
</protein>
<organism evidence="1 2">
    <name type="scientific">Vibrio phage vB_VpaP_KF1</name>
    <dbReference type="NCBI Taxonomy" id="2041472"/>
    <lineage>
        <taxon>Viruses</taxon>
        <taxon>Duplodnaviria</taxon>
        <taxon>Heunggongvirae</taxon>
        <taxon>Uroviricota</taxon>
        <taxon>Caudoviricetes</taxon>
        <taxon>Autographivirales</taxon>
        <taxon>Autoscriptoviridae</taxon>
        <taxon>Maculvirus</taxon>
        <taxon>Maculvirus KF1</taxon>
    </lineage>
</organism>
<proteinExistence type="predicted"/>
<evidence type="ECO:0000313" key="1">
    <source>
        <dbReference type="EMBL" id="ATI19032.1"/>
    </source>
</evidence>